<gene>
    <name evidence="1" type="ORF">ERS013165_03003</name>
</gene>
<protein>
    <submittedName>
        <fullName evidence="1">Uncharacterized protein</fullName>
    </submittedName>
</protein>
<organism evidence="1 2">
    <name type="scientific">Vibrio cholerae</name>
    <dbReference type="NCBI Taxonomy" id="666"/>
    <lineage>
        <taxon>Bacteria</taxon>
        <taxon>Pseudomonadati</taxon>
        <taxon>Pseudomonadota</taxon>
        <taxon>Gammaproteobacteria</taxon>
        <taxon>Vibrionales</taxon>
        <taxon>Vibrionaceae</taxon>
        <taxon>Vibrio</taxon>
    </lineage>
</organism>
<reference evidence="1 2" key="1">
    <citation type="submission" date="2015-07" db="EMBL/GenBank/DDBJ databases">
        <authorList>
            <consortium name="Pathogen Informatics"/>
        </authorList>
    </citation>
    <scope>NUCLEOTIDE SEQUENCE [LARGE SCALE GENOMIC DNA]</scope>
    <source>
        <strain evidence="1 2">A51</strain>
    </source>
</reference>
<evidence type="ECO:0000313" key="1">
    <source>
        <dbReference type="EMBL" id="CSA99316.1"/>
    </source>
</evidence>
<proteinExistence type="predicted"/>
<dbReference type="AlphaFoldDB" id="A0A655RKG4"/>
<evidence type="ECO:0000313" key="2">
    <source>
        <dbReference type="Proteomes" id="UP000044806"/>
    </source>
</evidence>
<dbReference type="Proteomes" id="UP000044806">
    <property type="component" value="Unassembled WGS sequence"/>
</dbReference>
<sequence>MPFLSHLSVCRADLALTDKMGKRGNAHLARFNLFDGSV</sequence>
<accession>A0A655RKG4</accession>
<dbReference type="EMBL" id="CWOW01000018">
    <property type="protein sequence ID" value="CSA99316.1"/>
    <property type="molecule type" value="Genomic_DNA"/>
</dbReference>
<name>A0A655RKG4_VIBCL</name>